<feature type="compositionally biased region" description="Polar residues" evidence="4">
    <location>
        <begin position="545"/>
        <end position="554"/>
    </location>
</feature>
<dbReference type="EMBL" id="JAJSPL020000001">
    <property type="protein sequence ID" value="KAK7749862.1"/>
    <property type="molecule type" value="Genomic_DNA"/>
</dbReference>
<dbReference type="InterPro" id="IPR035965">
    <property type="entry name" value="PAS-like_dom_sf"/>
</dbReference>
<evidence type="ECO:0000256" key="1">
    <source>
        <dbReference type="ARBA" id="ARBA00022630"/>
    </source>
</evidence>
<dbReference type="InterPro" id="IPR000014">
    <property type="entry name" value="PAS"/>
</dbReference>
<dbReference type="PANTHER" id="PTHR47429:SF9">
    <property type="entry name" value="PAS DOMAIN-CONTAINING PROTEIN"/>
    <property type="match status" value="1"/>
</dbReference>
<feature type="region of interest" description="Disordered" evidence="4">
    <location>
        <begin position="823"/>
        <end position="871"/>
    </location>
</feature>
<evidence type="ECO:0000256" key="3">
    <source>
        <dbReference type="ARBA" id="ARBA00022991"/>
    </source>
</evidence>
<feature type="compositionally biased region" description="Polar residues" evidence="4">
    <location>
        <begin position="37"/>
        <end position="62"/>
    </location>
</feature>
<keyword evidence="3" id="KW-0157">Chromophore</keyword>
<comment type="caution">
    <text evidence="6">The sequence shown here is derived from an EMBL/GenBank/DDBJ whole genome shotgun (WGS) entry which is preliminary data.</text>
</comment>
<feature type="compositionally biased region" description="Polar residues" evidence="4">
    <location>
        <begin position="84"/>
        <end position="95"/>
    </location>
</feature>
<dbReference type="InterPro" id="IPR000700">
    <property type="entry name" value="PAS-assoc_C"/>
</dbReference>
<dbReference type="Pfam" id="PF13426">
    <property type="entry name" value="PAS_9"/>
    <property type="match status" value="1"/>
</dbReference>
<feature type="region of interest" description="Disordered" evidence="4">
    <location>
        <begin position="907"/>
        <end position="927"/>
    </location>
</feature>
<accession>A0AAN9UNC4</accession>
<feature type="domain" description="PAC" evidence="5">
    <location>
        <begin position="473"/>
        <end position="527"/>
    </location>
</feature>
<feature type="region of interest" description="Disordered" evidence="4">
    <location>
        <begin position="633"/>
        <end position="696"/>
    </location>
</feature>
<dbReference type="PANTHER" id="PTHR47429">
    <property type="entry name" value="PROTEIN TWIN LOV 1"/>
    <property type="match status" value="1"/>
</dbReference>
<name>A0AAN9UNC4_9PEZI</name>
<keyword evidence="7" id="KW-1185">Reference proteome</keyword>
<feature type="compositionally biased region" description="Polar residues" evidence="4">
    <location>
        <begin position="198"/>
        <end position="208"/>
    </location>
</feature>
<keyword evidence="2" id="KW-0288">FMN</keyword>
<evidence type="ECO:0000313" key="7">
    <source>
        <dbReference type="Proteomes" id="UP001320245"/>
    </source>
</evidence>
<protein>
    <recommendedName>
        <fullName evidence="5">PAC domain-containing protein</fullName>
    </recommendedName>
</protein>
<feature type="compositionally biased region" description="Gly residues" evidence="4">
    <location>
        <begin position="910"/>
        <end position="922"/>
    </location>
</feature>
<sequence length="953" mass="104192">MAETDDLSKAVIKGARRASFARAFHVTTIGRRKQHRTLSPTQENAENTSEHLFSTQPATTSTDAREAGSRVNEGAEIPDIPLRRSSNTKTLSADDSGSRLATLEQILAKGESQKFSDDHHLGPINPNSAASRSNKRSGAQLTAFWEPPYLPQSKDLRERSLPDVPEASPASTIKHATGPSSEPLEDPLLPPWRESRSAPESTAGSILSSRGAHSPSTLPARSRDRVTFDSSIASTSLLADMASPLPGLQTKGADEACDALDPVAEEDVEPGSFDLVVPATNLGVYSLERRSELLFSVAHLRVVFDDPIFLHRFTNFVGIYRPRSVPLLRYYLDALKAIRAMEWINGIISGSLRLEGHDFVLNGPPRLTENESLRQIAEAAFEALARDDLPAYVTHVWTEIVEMSMRRRITGTLPAHLQNMSDGLAEVFCITDPSRTDNPIVFSSEGRNCRFLQGPKTNPFAVKRIRERLEQGKEHNETFLNYRRDGSPFMNLLMCAPLMDSMGTVRYFLGAQIDVSGLAKGCSGLESLRRLVDQDEEDQKRRAQESQNDGQIRLNTRIGGGVGTAITASTTRELSSGEREEDDKFRLLAEALNTQELETARRFGGRMHRSQQEQVQHLESMSNWHKRRVVIHDSESSPPATPPPPRRGNNSRAGSRADPPTTTTTTGNLQPIASPRTPTPTAAAAAPALPTAPRGPRAPTIYENYLVVRPHPSLRILFASPPLRVPGILQSHLMSRIGGSRRIHEELGQAFAMGQGVTAKVKWIPGGLATRAGDNKDSSNSNNTNALGGTEGRPRWIHCTPLIGSNGSVGVWVVVIVDEDSSSTNTADLDGGRRHHHHGRDRERDREVLYPADGRGARRPGGGRSRDTDSALWDSMSLNDFAAMNSLPEDEELRQHVRELYRRRERAARGGVGAGDDSGGGRVSELRRGVGGVGVDVDSRASSPFALRVGELP</sequence>
<feature type="region of interest" description="Disordered" evidence="4">
    <location>
        <begin position="111"/>
        <end position="225"/>
    </location>
</feature>
<feature type="compositionally biased region" description="Polar residues" evidence="4">
    <location>
        <begin position="125"/>
        <end position="140"/>
    </location>
</feature>
<keyword evidence="1" id="KW-0285">Flavoprotein</keyword>
<dbReference type="SUPFAM" id="SSF55785">
    <property type="entry name" value="PYP-like sensor domain (PAS domain)"/>
    <property type="match status" value="1"/>
</dbReference>
<gene>
    <name evidence="6" type="ORF">SLS53_000443</name>
</gene>
<feature type="region of interest" description="Disordered" evidence="4">
    <location>
        <begin position="770"/>
        <end position="791"/>
    </location>
</feature>
<evidence type="ECO:0000313" key="6">
    <source>
        <dbReference type="EMBL" id="KAK7749862.1"/>
    </source>
</evidence>
<evidence type="ECO:0000256" key="4">
    <source>
        <dbReference type="SAM" id="MobiDB-lite"/>
    </source>
</evidence>
<feature type="compositionally biased region" description="Basic and acidic residues" evidence="4">
    <location>
        <begin position="111"/>
        <end position="121"/>
    </location>
</feature>
<feature type="compositionally biased region" description="Low complexity" evidence="4">
    <location>
        <begin position="661"/>
        <end position="696"/>
    </location>
</feature>
<dbReference type="GO" id="GO:0005634">
    <property type="term" value="C:nucleus"/>
    <property type="evidence" value="ECO:0007669"/>
    <property type="project" value="TreeGrafter"/>
</dbReference>
<proteinExistence type="predicted"/>
<reference evidence="6 7" key="1">
    <citation type="journal article" date="2023" name="PLoS ONE">
        <title>Cytospora paraplurivora sp. nov. isolated from orchards with fruit tree decline syndrome in Ontario, Canada.</title>
        <authorList>
            <person name="Ilyukhin E."/>
            <person name="Nguyen H.D.T."/>
            <person name="Castle A.J."/>
            <person name="Ellouze W."/>
        </authorList>
    </citation>
    <scope>NUCLEOTIDE SEQUENCE [LARGE SCALE GENOMIC DNA]</scope>
    <source>
        <strain evidence="6 7">FDS-564</strain>
    </source>
</reference>
<dbReference type="AlphaFoldDB" id="A0AAN9UNC4"/>
<feature type="region of interest" description="Disordered" evidence="4">
    <location>
        <begin position="25"/>
        <end position="98"/>
    </location>
</feature>
<evidence type="ECO:0000256" key="2">
    <source>
        <dbReference type="ARBA" id="ARBA00022643"/>
    </source>
</evidence>
<feature type="region of interest" description="Disordered" evidence="4">
    <location>
        <begin position="541"/>
        <end position="582"/>
    </location>
</feature>
<organism evidence="6 7">
    <name type="scientific">Cytospora paraplurivora</name>
    <dbReference type="NCBI Taxonomy" id="2898453"/>
    <lineage>
        <taxon>Eukaryota</taxon>
        <taxon>Fungi</taxon>
        <taxon>Dikarya</taxon>
        <taxon>Ascomycota</taxon>
        <taxon>Pezizomycotina</taxon>
        <taxon>Sordariomycetes</taxon>
        <taxon>Sordariomycetidae</taxon>
        <taxon>Diaporthales</taxon>
        <taxon>Cytosporaceae</taxon>
        <taxon>Cytospora</taxon>
    </lineage>
</organism>
<dbReference type="Gene3D" id="3.30.450.20">
    <property type="entry name" value="PAS domain"/>
    <property type="match status" value="1"/>
</dbReference>
<dbReference type="PROSITE" id="PS50113">
    <property type="entry name" value="PAC"/>
    <property type="match status" value="1"/>
</dbReference>
<dbReference type="Proteomes" id="UP001320245">
    <property type="component" value="Unassembled WGS sequence"/>
</dbReference>
<evidence type="ECO:0000259" key="5">
    <source>
        <dbReference type="PROSITE" id="PS50113"/>
    </source>
</evidence>